<evidence type="ECO:0000313" key="3">
    <source>
        <dbReference type="Proteomes" id="UP000798808"/>
    </source>
</evidence>
<dbReference type="InterPro" id="IPR036737">
    <property type="entry name" value="OmpA-like_sf"/>
</dbReference>
<dbReference type="Pfam" id="PF00691">
    <property type="entry name" value="OmpA"/>
    <property type="match status" value="1"/>
</dbReference>
<evidence type="ECO:0000259" key="1">
    <source>
        <dbReference type="Pfam" id="PF00691"/>
    </source>
</evidence>
<dbReference type="SUPFAM" id="SSF103088">
    <property type="entry name" value="OmpA-like"/>
    <property type="match status" value="1"/>
</dbReference>
<reference evidence="2 3" key="1">
    <citation type="submission" date="2019-02" db="EMBL/GenBank/DDBJ databases">
        <authorList>
            <person name="Goldberg S.R."/>
            <person name="Haltli B.A."/>
            <person name="Correa H."/>
            <person name="Russell K.G."/>
        </authorList>
    </citation>
    <scope>NUCLEOTIDE SEQUENCE [LARGE SCALE GENOMIC DNA]</scope>
    <source>
        <strain evidence="2 3">JCM 16186</strain>
    </source>
</reference>
<dbReference type="SUPFAM" id="SSF82171">
    <property type="entry name" value="DPP6 N-terminal domain-like"/>
    <property type="match status" value="1"/>
</dbReference>
<dbReference type="Pfam" id="PF07676">
    <property type="entry name" value="PD40"/>
    <property type="match status" value="3"/>
</dbReference>
<evidence type="ECO:0000313" key="2">
    <source>
        <dbReference type="EMBL" id="MTI25830.1"/>
    </source>
</evidence>
<dbReference type="RefSeq" id="WP_155172340.1">
    <property type="nucleotide sequence ID" value="NZ_BAAAFL010000022.1"/>
</dbReference>
<comment type="caution">
    <text evidence="2">The sequence shown here is derived from an EMBL/GenBank/DDBJ whole genome shotgun (WGS) entry which is preliminary data.</text>
</comment>
<sequence length="429" mass="47966">MHIQSLTFTILLFTGIVFVSQAQDFEFSEPVKLGNSVNSDSEEVNPILSRDGQHLYFVRALHNGNTGGKYAGMDIWVSEKQDDGEWGNATNNIGVLNNKDNNAVIGIKQGNEVLYLLNTYNNHRGIAFTKKYNGKWTTPEVIDIPGVNRNDFVGFYMSPSYDVLLISMKGDKSQMNEDLYVSLKNNSGYWTKPVNLGTTINTAGFEISPFLSDDKKRLYFASNGHGGYGDADLFVSERLYDSWTVWSKPRNLGGKINSPGFDAYLTIGADSTVMFTSNREGNLSDIYQSRIVGVEQNTQTALKESLIEEARRILADLRNEGSKREHFIAFENQSYEIPENQKTILSDVVKDLNYQRYSRINLLSFADENENAEVNNKRLDKIVNYLKLSGINEDKISVTSSGKLYSAESGGAVSEKQQGVLIIISNPPN</sequence>
<dbReference type="InterPro" id="IPR006665">
    <property type="entry name" value="OmpA-like"/>
</dbReference>
<feature type="domain" description="OmpA-like" evidence="1">
    <location>
        <begin position="330"/>
        <end position="407"/>
    </location>
</feature>
<accession>A0ABW9RS64</accession>
<dbReference type="Proteomes" id="UP000798808">
    <property type="component" value="Unassembled WGS sequence"/>
</dbReference>
<dbReference type="EMBL" id="SMLW01000544">
    <property type="protein sequence ID" value="MTI25830.1"/>
    <property type="molecule type" value="Genomic_DNA"/>
</dbReference>
<dbReference type="InterPro" id="IPR011659">
    <property type="entry name" value="WD40"/>
</dbReference>
<organism evidence="2 3">
    <name type="scientific">Fulvivirga kasyanovii</name>
    <dbReference type="NCBI Taxonomy" id="396812"/>
    <lineage>
        <taxon>Bacteria</taxon>
        <taxon>Pseudomonadati</taxon>
        <taxon>Bacteroidota</taxon>
        <taxon>Cytophagia</taxon>
        <taxon>Cytophagales</taxon>
        <taxon>Fulvivirgaceae</taxon>
        <taxon>Fulvivirga</taxon>
    </lineage>
</organism>
<protein>
    <recommendedName>
        <fullName evidence="1">OmpA-like domain-containing protein</fullName>
    </recommendedName>
</protein>
<proteinExistence type="predicted"/>
<gene>
    <name evidence="2" type="ORF">E1163_12820</name>
</gene>
<dbReference type="Gene3D" id="3.30.1330.60">
    <property type="entry name" value="OmpA-like domain"/>
    <property type="match status" value="1"/>
</dbReference>
<keyword evidence="3" id="KW-1185">Reference proteome</keyword>
<name>A0ABW9RS64_9BACT</name>